<dbReference type="OrthoDB" id="5741561at2"/>
<dbReference type="Pfam" id="PF07963">
    <property type="entry name" value="N_methyl"/>
    <property type="match status" value="1"/>
</dbReference>
<dbReference type="NCBIfam" id="TIGR02523">
    <property type="entry name" value="type_IV_pilV"/>
    <property type="match status" value="1"/>
</dbReference>
<evidence type="ECO:0000313" key="4">
    <source>
        <dbReference type="Proteomes" id="UP000317839"/>
    </source>
</evidence>
<dbReference type="InterPro" id="IPR012902">
    <property type="entry name" value="N_methyl_site"/>
</dbReference>
<accession>A0A545THX3</accession>
<proteinExistence type="predicted"/>
<dbReference type="EMBL" id="VIKR01000001">
    <property type="protein sequence ID" value="TQV76830.1"/>
    <property type="molecule type" value="Genomic_DNA"/>
</dbReference>
<dbReference type="Proteomes" id="UP000317839">
    <property type="component" value="Unassembled WGS sequence"/>
</dbReference>
<keyword evidence="4" id="KW-1185">Reference proteome</keyword>
<feature type="domain" description="Type IV pilin Tt1218-like" evidence="2">
    <location>
        <begin position="34"/>
        <end position="126"/>
    </location>
</feature>
<evidence type="ECO:0000256" key="1">
    <source>
        <dbReference type="SAM" id="Phobius"/>
    </source>
</evidence>
<dbReference type="InterPro" id="IPR013362">
    <property type="entry name" value="Pilus_4_PilV"/>
</dbReference>
<evidence type="ECO:0000259" key="2">
    <source>
        <dbReference type="Pfam" id="PF22150"/>
    </source>
</evidence>
<evidence type="ECO:0000313" key="3">
    <source>
        <dbReference type="EMBL" id="TQV76830.1"/>
    </source>
</evidence>
<dbReference type="AlphaFoldDB" id="A0A545THX3"/>
<keyword evidence="1" id="KW-0472">Membrane</keyword>
<sequence>MLINKSFANQAGVSLIEILVTTLILGVGLLGVAALQISSLSSNQEGLFASQATAIAEDYASRVRSSKTSTVMPNTNISYAQFVAAYHNGNNAPLACAAAPAQLCRSDAGNAALDCTLAQLAIYDQWEVCSAAQEALPGGLVRVLNNGIRLTIVVDWDSEQGREDIGNVAVRNNNCSPLTGSNTRNCVILELVP</sequence>
<gene>
    <name evidence="3" type="primary">pilV</name>
    <name evidence="3" type="ORF">FLL45_02410</name>
</gene>
<reference evidence="3 4" key="1">
    <citation type="submission" date="2019-06" db="EMBL/GenBank/DDBJ databases">
        <title>Draft genome of Aliikangiella marina GYP-15.</title>
        <authorList>
            <person name="Wang G."/>
        </authorList>
    </citation>
    <scope>NUCLEOTIDE SEQUENCE [LARGE SCALE GENOMIC DNA]</scope>
    <source>
        <strain evidence="3 4">GYP-15</strain>
    </source>
</reference>
<dbReference type="PROSITE" id="PS00409">
    <property type="entry name" value="PROKAR_NTER_METHYL"/>
    <property type="match status" value="1"/>
</dbReference>
<keyword evidence="1" id="KW-1133">Transmembrane helix</keyword>
<dbReference type="NCBIfam" id="TIGR02532">
    <property type="entry name" value="IV_pilin_GFxxxE"/>
    <property type="match status" value="1"/>
</dbReference>
<dbReference type="Pfam" id="PF22150">
    <property type="entry name" value="Tt1218-like"/>
    <property type="match status" value="1"/>
</dbReference>
<feature type="transmembrane region" description="Helical" evidence="1">
    <location>
        <begin position="12"/>
        <end position="35"/>
    </location>
</feature>
<protein>
    <submittedName>
        <fullName evidence="3">Type IV pilus modification protein PilV</fullName>
    </submittedName>
</protein>
<comment type="caution">
    <text evidence="3">The sequence shown here is derived from an EMBL/GenBank/DDBJ whole genome shotgun (WGS) entry which is preliminary data.</text>
</comment>
<organism evidence="3 4">
    <name type="scientific">Aliikangiella marina</name>
    <dbReference type="NCBI Taxonomy" id="1712262"/>
    <lineage>
        <taxon>Bacteria</taxon>
        <taxon>Pseudomonadati</taxon>
        <taxon>Pseudomonadota</taxon>
        <taxon>Gammaproteobacteria</taxon>
        <taxon>Oceanospirillales</taxon>
        <taxon>Pleioneaceae</taxon>
        <taxon>Aliikangiella</taxon>
    </lineage>
</organism>
<dbReference type="RefSeq" id="WP_142888190.1">
    <property type="nucleotide sequence ID" value="NZ_VIKR01000001.1"/>
</dbReference>
<keyword evidence="1" id="KW-0812">Transmembrane</keyword>
<dbReference type="InterPro" id="IPR054402">
    <property type="entry name" value="Tt1218-like_dom"/>
</dbReference>
<name>A0A545THX3_9GAMM</name>